<evidence type="ECO:0000259" key="1">
    <source>
        <dbReference type="Pfam" id="PF00364"/>
    </source>
</evidence>
<dbReference type="RefSeq" id="WP_366951395.1">
    <property type="nucleotide sequence ID" value="NZ_JBFDTB010000037.1"/>
</dbReference>
<evidence type="ECO:0000313" key="3">
    <source>
        <dbReference type="Proteomes" id="UP001554047"/>
    </source>
</evidence>
<dbReference type="Gene3D" id="2.40.50.100">
    <property type="match status" value="1"/>
</dbReference>
<dbReference type="EMBL" id="JBFDTB010000037">
    <property type="protein sequence ID" value="MEW3467575.1"/>
    <property type="molecule type" value="Genomic_DNA"/>
</dbReference>
<proteinExistence type="predicted"/>
<evidence type="ECO:0000313" key="2">
    <source>
        <dbReference type="EMBL" id="MEW3467575.1"/>
    </source>
</evidence>
<comment type="caution">
    <text evidence="2">The sequence shown here is derived from an EMBL/GenBank/DDBJ whole genome shotgun (WGS) entry which is preliminary data.</text>
</comment>
<dbReference type="InterPro" id="IPR011053">
    <property type="entry name" value="Single_hybrid_motif"/>
</dbReference>
<dbReference type="Proteomes" id="UP001554047">
    <property type="component" value="Unassembled WGS sequence"/>
</dbReference>
<dbReference type="CDD" id="cd06849">
    <property type="entry name" value="lipoyl_domain"/>
    <property type="match status" value="1"/>
</dbReference>
<name>A0ABV3MGJ6_9ENTE</name>
<dbReference type="SUPFAM" id="SSF51230">
    <property type="entry name" value="Single hybrid motif"/>
    <property type="match status" value="1"/>
</dbReference>
<dbReference type="InterPro" id="IPR000089">
    <property type="entry name" value="Biotin_lipoyl"/>
</dbReference>
<protein>
    <submittedName>
        <fullName evidence="2">Biotin/lipoyl-containing protein</fullName>
    </submittedName>
</protein>
<reference evidence="2 3" key="1">
    <citation type="submission" date="2024-05" db="EMBL/GenBank/DDBJ databases">
        <title>Human gut microbiome strain richness.</title>
        <authorList>
            <person name="Chen-Liaw A."/>
        </authorList>
    </citation>
    <scope>NUCLEOTIDE SEQUENCE [LARGE SCALE GENOMIC DNA]</scope>
    <source>
        <strain evidence="2 3">J1100102st1_G3_J1100102_180507</strain>
    </source>
</reference>
<keyword evidence="3" id="KW-1185">Reference proteome</keyword>
<accession>A0ABV3MGJ6</accession>
<feature type="non-terminal residue" evidence="2">
    <location>
        <position position="33"/>
    </location>
</feature>
<organism evidence="2 3">
    <name type="scientific">Enterococcus entomosocium</name>
    <dbReference type="NCBI Taxonomy" id="3034352"/>
    <lineage>
        <taxon>Bacteria</taxon>
        <taxon>Bacillati</taxon>
        <taxon>Bacillota</taxon>
        <taxon>Bacilli</taxon>
        <taxon>Lactobacillales</taxon>
        <taxon>Enterococcaceae</taxon>
        <taxon>Enterococcus</taxon>
    </lineage>
</organism>
<gene>
    <name evidence="2" type="ORF">AB1I55_15885</name>
</gene>
<dbReference type="Pfam" id="PF00364">
    <property type="entry name" value="Biotin_lipoyl"/>
    <property type="match status" value="1"/>
</dbReference>
<sequence length="33" mass="3669">MAFQFKLPDIGEGIAEGEIVKWFVKAGDTINED</sequence>
<feature type="domain" description="Lipoyl-binding" evidence="1">
    <location>
        <begin position="4"/>
        <end position="33"/>
    </location>
</feature>